<dbReference type="GO" id="GO:0004497">
    <property type="term" value="F:monooxygenase activity"/>
    <property type="evidence" value="ECO:0007669"/>
    <property type="project" value="UniProtKB-KW"/>
</dbReference>
<dbReference type="GO" id="GO:0016020">
    <property type="term" value="C:membrane"/>
    <property type="evidence" value="ECO:0007669"/>
    <property type="project" value="UniProtKB-SubCell"/>
</dbReference>
<evidence type="ECO:0000256" key="3">
    <source>
        <dbReference type="ARBA" id="ARBA00010617"/>
    </source>
</evidence>
<dbReference type="InterPro" id="IPR002401">
    <property type="entry name" value="Cyt_P450_E_grp-I"/>
</dbReference>
<dbReference type="GO" id="GO:0016705">
    <property type="term" value="F:oxidoreductase activity, acting on paired donors, with incorporation or reduction of molecular oxygen"/>
    <property type="evidence" value="ECO:0007669"/>
    <property type="project" value="InterPro"/>
</dbReference>
<evidence type="ECO:0000256" key="18">
    <source>
        <dbReference type="SAM" id="Phobius"/>
    </source>
</evidence>
<keyword evidence="14" id="KW-0406">Ion transport</keyword>
<keyword evidence="13 17" id="KW-0503">Monooxygenase</keyword>
<dbReference type="eggNOG" id="KOG3386">
    <property type="taxonomic scope" value="Eukaryota"/>
</dbReference>
<evidence type="ECO:0000313" key="20">
    <source>
        <dbReference type="Proteomes" id="UP000026962"/>
    </source>
</evidence>
<keyword evidence="8" id="KW-0187">Copper transport</keyword>
<dbReference type="PRINTS" id="PR00463">
    <property type="entry name" value="EP450I"/>
</dbReference>
<evidence type="ECO:0000256" key="13">
    <source>
        <dbReference type="ARBA" id="ARBA00023033"/>
    </source>
</evidence>
<dbReference type="InterPro" id="IPR001128">
    <property type="entry name" value="Cyt_P450"/>
</dbReference>
<dbReference type="Proteomes" id="UP000026962">
    <property type="component" value="Chromosome 3"/>
</dbReference>
<evidence type="ECO:0000256" key="4">
    <source>
        <dbReference type="ARBA" id="ARBA00022448"/>
    </source>
</evidence>
<keyword evidence="7 16" id="KW-0479">Metal-binding</keyword>
<keyword evidence="11 16" id="KW-0408">Iron</keyword>
<evidence type="ECO:0000256" key="15">
    <source>
        <dbReference type="ARBA" id="ARBA00023136"/>
    </source>
</evidence>
<keyword evidence="10 17" id="KW-0560">Oxidoreductase</keyword>
<comment type="subcellular location">
    <subcellularLocation>
        <location evidence="1">Membrane</location>
    </subcellularLocation>
</comment>
<keyword evidence="15 18" id="KW-0472">Membrane</keyword>
<evidence type="ECO:0000256" key="2">
    <source>
        <dbReference type="ARBA" id="ARBA00006921"/>
    </source>
</evidence>
<dbReference type="InterPro" id="IPR017972">
    <property type="entry name" value="Cyt_P450_CS"/>
</dbReference>
<dbReference type="InterPro" id="IPR036396">
    <property type="entry name" value="Cyt_P450_sf"/>
</dbReference>
<keyword evidence="4" id="KW-0813">Transport</keyword>
<dbReference type="STRING" id="4537.A0A0E0KE68"/>
<dbReference type="PANTHER" id="PTHR24282:SF135">
    <property type="entry name" value="CYTOCHROME P450 709B2"/>
    <property type="match status" value="1"/>
</dbReference>
<protein>
    <recommendedName>
        <fullName evidence="21">Copper transporter</fullName>
    </recommendedName>
</protein>
<feature type="transmembrane region" description="Helical" evidence="18">
    <location>
        <begin position="166"/>
        <end position="187"/>
    </location>
</feature>
<dbReference type="GO" id="GO:0020037">
    <property type="term" value="F:heme binding"/>
    <property type="evidence" value="ECO:0007669"/>
    <property type="project" value="InterPro"/>
</dbReference>
<feature type="binding site" description="axial binding residue" evidence="16">
    <location>
        <position position="630"/>
    </location>
    <ligand>
        <name>heme</name>
        <dbReference type="ChEBI" id="CHEBI:30413"/>
    </ligand>
    <ligandPart>
        <name>Fe</name>
        <dbReference type="ChEBI" id="CHEBI:18248"/>
    </ligandPart>
</feature>
<evidence type="ECO:0000313" key="19">
    <source>
        <dbReference type="EnsemblPlants" id="OPUNC03G17890.1"/>
    </source>
</evidence>
<evidence type="ECO:0008006" key="21">
    <source>
        <dbReference type="Google" id="ProtNLM"/>
    </source>
</evidence>
<proteinExistence type="inferred from homology"/>
<keyword evidence="6 18" id="KW-0812">Transmembrane</keyword>
<dbReference type="Gene3D" id="1.10.630.10">
    <property type="entry name" value="Cytochrome P450"/>
    <property type="match status" value="1"/>
</dbReference>
<dbReference type="Pfam" id="PF04145">
    <property type="entry name" value="Ctr"/>
    <property type="match status" value="1"/>
</dbReference>
<keyword evidence="12" id="KW-0186">Copper</keyword>
<accession>A0A0E0KE68</accession>
<dbReference type="SUPFAM" id="SSF48264">
    <property type="entry name" value="Cytochrome P450"/>
    <property type="match status" value="1"/>
</dbReference>
<feature type="transmembrane region" description="Helical" evidence="18">
    <location>
        <begin position="106"/>
        <end position="136"/>
    </location>
</feature>
<reference evidence="19" key="1">
    <citation type="submission" date="2015-04" db="UniProtKB">
        <authorList>
            <consortium name="EnsemblPlants"/>
        </authorList>
    </citation>
    <scope>IDENTIFICATION</scope>
</reference>
<dbReference type="PANTHER" id="PTHR24282">
    <property type="entry name" value="CYTOCHROME P450 FAMILY MEMBER"/>
    <property type="match status" value="1"/>
</dbReference>
<evidence type="ECO:0000256" key="8">
    <source>
        <dbReference type="ARBA" id="ARBA00022796"/>
    </source>
</evidence>
<evidence type="ECO:0000256" key="5">
    <source>
        <dbReference type="ARBA" id="ARBA00022617"/>
    </source>
</evidence>
<dbReference type="PROSITE" id="PS00086">
    <property type="entry name" value="CYTOCHROME_P450"/>
    <property type="match status" value="1"/>
</dbReference>
<comment type="similarity">
    <text evidence="2">Belongs to the copper transporter (Ctr) (TC 1.A.56) family. SLC31A subfamily.</text>
</comment>
<dbReference type="Pfam" id="PF00067">
    <property type="entry name" value="p450"/>
    <property type="match status" value="1"/>
</dbReference>
<evidence type="ECO:0000256" key="7">
    <source>
        <dbReference type="ARBA" id="ARBA00022723"/>
    </source>
</evidence>
<evidence type="ECO:0000256" key="11">
    <source>
        <dbReference type="ARBA" id="ARBA00023004"/>
    </source>
</evidence>
<reference evidence="19" key="2">
    <citation type="submission" date="2018-05" db="EMBL/GenBank/DDBJ databases">
        <title>OpunRS2 (Oryza punctata Reference Sequence Version 2).</title>
        <authorList>
            <person name="Zhang J."/>
            <person name="Kudrna D."/>
            <person name="Lee S."/>
            <person name="Talag J."/>
            <person name="Welchert J."/>
            <person name="Wing R.A."/>
        </authorList>
    </citation>
    <scope>NUCLEOTIDE SEQUENCE [LARGE SCALE GENOMIC DNA]</scope>
</reference>
<dbReference type="eggNOG" id="KOG0157">
    <property type="taxonomic scope" value="Eukaryota"/>
</dbReference>
<evidence type="ECO:0000256" key="9">
    <source>
        <dbReference type="ARBA" id="ARBA00022989"/>
    </source>
</evidence>
<keyword evidence="9 18" id="KW-1133">Transmembrane helix</keyword>
<comment type="cofactor">
    <cofactor evidence="16">
        <name>heme</name>
        <dbReference type="ChEBI" id="CHEBI:30413"/>
    </cofactor>
</comment>
<evidence type="ECO:0000256" key="6">
    <source>
        <dbReference type="ARBA" id="ARBA00022692"/>
    </source>
</evidence>
<evidence type="ECO:0000256" key="16">
    <source>
        <dbReference type="PIRSR" id="PIRSR602401-1"/>
    </source>
</evidence>
<evidence type="ECO:0000256" key="12">
    <source>
        <dbReference type="ARBA" id="ARBA00023008"/>
    </source>
</evidence>
<name>A0A0E0KE68_ORYPU</name>
<dbReference type="GO" id="GO:0005375">
    <property type="term" value="F:copper ion transmembrane transporter activity"/>
    <property type="evidence" value="ECO:0007669"/>
    <property type="project" value="InterPro"/>
</dbReference>
<comment type="similarity">
    <text evidence="3 17">Belongs to the cytochrome P450 family.</text>
</comment>
<organism evidence="19">
    <name type="scientific">Oryza punctata</name>
    <name type="common">Red rice</name>
    <dbReference type="NCBI Taxonomy" id="4537"/>
    <lineage>
        <taxon>Eukaryota</taxon>
        <taxon>Viridiplantae</taxon>
        <taxon>Streptophyta</taxon>
        <taxon>Embryophyta</taxon>
        <taxon>Tracheophyta</taxon>
        <taxon>Spermatophyta</taxon>
        <taxon>Magnoliopsida</taxon>
        <taxon>Liliopsida</taxon>
        <taxon>Poales</taxon>
        <taxon>Poaceae</taxon>
        <taxon>BOP clade</taxon>
        <taxon>Oryzoideae</taxon>
        <taxon>Oryzeae</taxon>
        <taxon>Oryzinae</taxon>
        <taxon>Oryza</taxon>
    </lineage>
</organism>
<dbReference type="Gramene" id="OPUNC03G17890.1">
    <property type="protein sequence ID" value="OPUNC03G17890.1"/>
    <property type="gene ID" value="OPUNC03G17890"/>
</dbReference>
<evidence type="ECO:0000256" key="14">
    <source>
        <dbReference type="ARBA" id="ARBA00023065"/>
    </source>
</evidence>
<evidence type="ECO:0000256" key="17">
    <source>
        <dbReference type="RuleBase" id="RU000461"/>
    </source>
</evidence>
<dbReference type="InterPro" id="IPR007274">
    <property type="entry name" value="Cop_transporter"/>
</dbReference>
<dbReference type="OMA" id="MAFNRPI"/>
<dbReference type="EnsemblPlants" id="OPUNC03G17890.1">
    <property type="protein sequence ID" value="OPUNC03G17890.1"/>
    <property type="gene ID" value="OPUNC03G17890"/>
</dbReference>
<keyword evidence="20" id="KW-1185">Reference proteome</keyword>
<dbReference type="CDD" id="cd20641">
    <property type="entry name" value="CYP709"/>
    <property type="match status" value="1"/>
</dbReference>
<dbReference type="PRINTS" id="PR00385">
    <property type="entry name" value="P450"/>
</dbReference>
<dbReference type="AlphaFoldDB" id="A0A0E0KE68"/>
<sequence length="684" mass="75447">MAMPMPMPPPPPPGGDTPPAPMMMPGMAMPMMGMSFTWGHRAVVLFPRWPGDRAGVGMYLLCLLLVLALAALVEALSAASRGLELSRSRGRQRQLLAAGVHAARMGLAYLVMLAVMSFNAGVLLAAVAGHAAGFLLARSCLLGSRAAAPEIDAAGAASNGSCRARAAAMATLLLLLAVAAAAAWVWWGRYAWRARAVARRLAAQGVRGPRPGGLLRGCNDEVRRRKAEADGVAMDVGDHDYLRRIVPHFVAWKEQYGTPFLYWLGPQPRICVSDYDSVKQILSNKYGHFVKNDAHPAIVSMIGKGLVLVEGADWVRHRRVLSPAFAMDKLKVMTKTMASCAECLIQGWEDQASNSKSIEVEVEFSKQFQDLTADVICRTAFGSSSEKGKEVFHAQKQLQAIAIATVLNVQLPGFKYVPTKRNRCKWMLENKLRNTLMQIIQSRITSEGNGYGDDLLGVMLDACFSSEQGEKRDELILHVDEIIDECKTFFFAGQETTSHLLTWTMFLLSVYPEWQDRLREEVLRECGKENPNADMLSKLKEMTVVLLETLRFYPPVIFMLRKPITDMQVGRLHLPRGTAVVIPIPMLHRDKEVWGDDADEFNPLRFANGVTRAAKIPHAHLGFSIGPRSCIGQNFAMLEAKLVMAMILQKFSFALSPKYVHAPADLITLQPKFGLPILLKSLDA</sequence>
<evidence type="ECO:0000256" key="10">
    <source>
        <dbReference type="ARBA" id="ARBA00023002"/>
    </source>
</evidence>
<dbReference type="GO" id="GO:0005506">
    <property type="term" value="F:iron ion binding"/>
    <property type="evidence" value="ECO:0007669"/>
    <property type="project" value="InterPro"/>
</dbReference>
<keyword evidence="5 16" id="KW-0349">Heme</keyword>
<dbReference type="InterPro" id="IPR050665">
    <property type="entry name" value="Cytochrome_P450_Monooxygen"/>
</dbReference>
<dbReference type="GO" id="GO:0006629">
    <property type="term" value="P:lipid metabolic process"/>
    <property type="evidence" value="ECO:0007669"/>
    <property type="project" value="UniProtKB-ARBA"/>
</dbReference>
<evidence type="ECO:0000256" key="1">
    <source>
        <dbReference type="ARBA" id="ARBA00004370"/>
    </source>
</evidence>